<dbReference type="AlphaFoldDB" id="A0A229RLQ0"/>
<evidence type="ECO:0000256" key="1">
    <source>
        <dbReference type="SAM" id="MobiDB-lite"/>
    </source>
</evidence>
<reference evidence="2 3" key="1">
    <citation type="submission" date="2017-07" db="EMBL/GenBank/DDBJ databases">
        <title>Amycolatopsis alba DSM 44262 Genome sequencing and assembly.</title>
        <authorList>
            <person name="Kaur N."/>
            <person name="Mayilraj S."/>
        </authorList>
    </citation>
    <scope>NUCLEOTIDE SEQUENCE [LARGE SCALE GENOMIC DNA]</scope>
    <source>
        <strain evidence="2 3">DSM 44262</strain>
    </source>
</reference>
<dbReference type="GO" id="GO:0005975">
    <property type="term" value="P:carbohydrate metabolic process"/>
    <property type="evidence" value="ECO:0007669"/>
    <property type="project" value="UniProtKB-ARBA"/>
</dbReference>
<gene>
    <name evidence="2" type="ORF">CFP75_24405</name>
</gene>
<protein>
    <submittedName>
        <fullName evidence="2">Uncharacterized protein</fullName>
    </submittedName>
</protein>
<feature type="region of interest" description="Disordered" evidence="1">
    <location>
        <begin position="150"/>
        <end position="169"/>
    </location>
</feature>
<feature type="region of interest" description="Disordered" evidence="1">
    <location>
        <begin position="110"/>
        <end position="131"/>
    </location>
</feature>
<dbReference type="Gene3D" id="2.60.40.10">
    <property type="entry name" value="Immunoglobulins"/>
    <property type="match status" value="1"/>
</dbReference>
<proteinExistence type="predicted"/>
<sequence>MLAAVTTQLLLIPDQPAAAAPGDGTVTVRVVREINGNGAHDAVLEPGMPNVVVRLIDDAGAPIEARTTVDGTAMLAPADTALVGGKYRIEVINPQPGVLHSAFADRAGLDEAPGKLSSTEESVDLPVASRSPTPRRCGILVTIASRTRRWRPRVSAATSPGRTPSRARC</sequence>
<dbReference type="Proteomes" id="UP000215563">
    <property type="component" value="Unassembled WGS sequence"/>
</dbReference>
<dbReference type="InterPro" id="IPR013783">
    <property type="entry name" value="Ig-like_fold"/>
</dbReference>
<name>A0A229RLQ0_AMYAL</name>
<accession>A0A229RLQ0</accession>
<comment type="caution">
    <text evidence="2">The sequence shown here is derived from an EMBL/GenBank/DDBJ whole genome shotgun (WGS) entry which is preliminary data.</text>
</comment>
<dbReference type="EMBL" id="NMQU01000076">
    <property type="protein sequence ID" value="OXM47381.1"/>
    <property type="molecule type" value="Genomic_DNA"/>
</dbReference>
<keyword evidence="3" id="KW-1185">Reference proteome</keyword>
<organism evidence="2 3">
    <name type="scientific">Amycolatopsis alba DSM 44262</name>
    <dbReference type="NCBI Taxonomy" id="1125972"/>
    <lineage>
        <taxon>Bacteria</taxon>
        <taxon>Bacillati</taxon>
        <taxon>Actinomycetota</taxon>
        <taxon>Actinomycetes</taxon>
        <taxon>Pseudonocardiales</taxon>
        <taxon>Pseudonocardiaceae</taxon>
        <taxon>Amycolatopsis</taxon>
    </lineage>
</organism>
<evidence type="ECO:0000313" key="3">
    <source>
        <dbReference type="Proteomes" id="UP000215563"/>
    </source>
</evidence>
<evidence type="ECO:0000313" key="2">
    <source>
        <dbReference type="EMBL" id="OXM47381.1"/>
    </source>
</evidence>